<dbReference type="AlphaFoldDB" id="A0A1F7U7G6"/>
<proteinExistence type="predicted"/>
<gene>
    <name evidence="2" type="ORF">A3D72_03425</name>
</gene>
<dbReference type="InterPro" id="IPR015797">
    <property type="entry name" value="NUDIX_hydrolase-like_dom_sf"/>
</dbReference>
<evidence type="ECO:0000259" key="1">
    <source>
        <dbReference type="PROSITE" id="PS51462"/>
    </source>
</evidence>
<accession>A0A1F7U7G6</accession>
<dbReference type="Gene3D" id="3.90.79.10">
    <property type="entry name" value="Nucleoside Triphosphate Pyrophosphohydrolase"/>
    <property type="match status" value="1"/>
</dbReference>
<comment type="caution">
    <text evidence="2">The sequence shown here is derived from an EMBL/GenBank/DDBJ whole genome shotgun (WGS) entry which is preliminary data.</text>
</comment>
<protein>
    <recommendedName>
        <fullName evidence="1">Nudix hydrolase domain-containing protein</fullName>
    </recommendedName>
</protein>
<sequence>MVAEAVREAEAKEEDERREGKVLINNPVARQMAEATPIHCGAIPAGSEYYELISCLNSSKEAVDLYLFTGTTRYLESRRQWRAYKPAVELLRDEGIYKSKGEDPLYGIFHYVPGVMDFITNGDRVLAGVRSRQLAGTHMGMLSFPAGLVKPGETLDDAAMRQLNEESGIVFPEFNRDAVEARNPDAPQTTYCFRMATKQLEVRETFEAEGKTFIWVNLQDSVMPALEGDVKPLIKEFRKRGIEITDDVRIAPDAAEGLRKFFIER</sequence>
<name>A0A1F7U7G6_9BACT</name>
<feature type="domain" description="Nudix hydrolase" evidence="1">
    <location>
        <begin position="110"/>
        <end position="238"/>
    </location>
</feature>
<dbReference type="PROSITE" id="PS51462">
    <property type="entry name" value="NUDIX"/>
    <property type="match status" value="1"/>
</dbReference>
<dbReference type="InterPro" id="IPR000086">
    <property type="entry name" value="NUDIX_hydrolase_dom"/>
</dbReference>
<evidence type="ECO:0000313" key="2">
    <source>
        <dbReference type="EMBL" id="OGL74206.1"/>
    </source>
</evidence>
<organism evidence="2 3">
    <name type="scientific">Candidatus Uhrbacteria bacterium RIFCSPHIGHO2_02_FULL_57_19</name>
    <dbReference type="NCBI Taxonomy" id="1802391"/>
    <lineage>
        <taxon>Bacteria</taxon>
        <taxon>Candidatus Uhriibacteriota</taxon>
    </lineage>
</organism>
<evidence type="ECO:0000313" key="3">
    <source>
        <dbReference type="Proteomes" id="UP000176303"/>
    </source>
</evidence>
<dbReference type="SUPFAM" id="SSF55811">
    <property type="entry name" value="Nudix"/>
    <property type="match status" value="1"/>
</dbReference>
<dbReference type="Proteomes" id="UP000176303">
    <property type="component" value="Unassembled WGS sequence"/>
</dbReference>
<dbReference type="EMBL" id="MGDZ01000004">
    <property type="protein sequence ID" value="OGL74206.1"/>
    <property type="molecule type" value="Genomic_DNA"/>
</dbReference>
<dbReference type="Pfam" id="PF00293">
    <property type="entry name" value="NUDIX"/>
    <property type="match status" value="1"/>
</dbReference>
<reference evidence="2 3" key="1">
    <citation type="journal article" date="2016" name="Nat. Commun.">
        <title>Thousands of microbial genomes shed light on interconnected biogeochemical processes in an aquifer system.</title>
        <authorList>
            <person name="Anantharaman K."/>
            <person name="Brown C.T."/>
            <person name="Hug L.A."/>
            <person name="Sharon I."/>
            <person name="Castelle C.J."/>
            <person name="Probst A.J."/>
            <person name="Thomas B.C."/>
            <person name="Singh A."/>
            <person name="Wilkins M.J."/>
            <person name="Karaoz U."/>
            <person name="Brodie E.L."/>
            <person name="Williams K.H."/>
            <person name="Hubbard S.S."/>
            <person name="Banfield J.F."/>
        </authorList>
    </citation>
    <scope>NUCLEOTIDE SEQUENCE [LARGE SCALE GENOMIC DNA]</scope>
</reference>